<organism evidence="2 3">
    <name type="scientific">Metabacillus halosaccharovorans</name>
    <dbReference type="NCBI Taxonomy" id="930124"/>
    <lineage>
        <taxon>Bacteria</taxon>
        <taxon>Bacillati</taxon>
        <taxon>Bacillota</taxon>
        <taxon>Bacilli</taxon>
        <taxon>Bacillales</taxon>
        <taxon>Bacillaceae</taxon>
        <taxon>Metabacillus</taxon>
    </lineage>
</organism>
<comment type="caution">
    <text evidence="2">The sequence shown here is derived from an EMBL/GenBank/DDBJ whole genome shotgun (WGS) entry which is preliminary data.</text>
</comment>
<dbReference type="Pfam" id="PF01944">
    <property type="entry name" value="SpoIIM"/>
    <property type="match status" value="1"/>
</dbReference>
<dbReference type="PANTHER" id="PTHR35337">
    <property type="entry name" value="SLR1478 PROTEIN"/>
    <property type="match status" value="1"/>
</dbReference>
<proteinExistence type="predicted"/>
<sequence length="173" mass="18914">MQIFLKRNSRVLVAACSCYAVGLLLGIIFSNVLPVDKPVTSQNPTIMEFFIHNLVADLLISFTIFTFGIFTMVLLVMNGFLVGLSAVHSLELGNSMPYVLVALLPHGVFEIPSMIVAGAIGFKLLDTVMMKLKGKSKIYLIQDISIFLVMIVCFTLIAAVIEATVTPFLLTLL</sequence>
<name>A0ABT3DGK4_9BACI</name>
<evidence type="ECO:0000313" key="3">
    <source>
        <dbReference type="Proteomes" id="UP001526147"/>
    </source>
</evidence>
<reference evidence="2 3" key="1">
    <citation type="submission" date="2022-10" db="EMBL/GenBank/DDBJ databases">
        <title>Draft genome assembly of moderately radiation resistant bacterium Metabacillus halosaccharovorans.</title>
        <authorList>
            <person name="Pal S."/>
            <person name="Gopinathan A."/>
        </authorList>
    </citation>
    <scope>NUCLEOTIDE SEQUENCE [LARGE SCALE GENOMIC DNA]</scope>
    <source>
        <strain evidence="2 3">VITHBRA001</strain>
    </source>
</reference>
<dbReference type="PANTHER" id="PTHR35337:SF1">
    <property type="entry name" value="SLR1478 PROTEIN"/>
    <property type="match status" value="1"/>
</dbReference>
<keyword evidence="1" id="KW-0812">Transmembrane</keyword>
<feature type="transmembrane region" description="Helical" evidence="1">
    <location>
        <begin position="97"/>
        <end position="125"/>
    </location>
</feature>
<dbReference type="Proteomes" id="UP001526147">
    <property type="component" value="Unassembled WGS sequence"/>
</dbReference>
<accession>A0ABT3DGK4</accession>
<feature type="transmembrane region" description="Helical" evidence="1">
    <location>
        <begin position="54"/>
        <end position="77"/>
    </location>
</feature>
<evidence type="ECO:0000256" key="1">
    <source>
        <dbReference type="SAM" id="Phobius"/>
    </source>
</evidence>
<feature type="transmembrane region" description="Helical" evidence="1">
    <location>
        <begin position="146"/>
        <end position="170"/>
    </location>
</feature>
<keyword evidence="1" id="KW-0472">Membrane</keyword>
<keyword evidence="1" id="KW-1133">Transmembrane helix</keyword>
<dbReference type="EMBL" id="JAOYEY010000036">
    <property type="protein sequence ID" value="MCV9886185.1"/>
    <property type="molecule type" value="Genomic_DNA"/>
</dbReference>
<evidence type="ECO:0000313" key="2">
    <source>
        <dbReference type="EMBL" id="MCV9886185.1"/>
    </source>
</evidence>
<dbReference type="InterPro" id="IPR002798">
    <property type="entry name" value="SpoIIM-like"/>
</dbReference>
<protein>
    <submittedName>
        <fullName evidence="2">Stage II sporulation protein M</fullName>
    </submittedName>
</protein>
<feature type="transmembrane region" description="Helical" evidence="1">
    <location>
        <begin position="12"/>
        <end position="33"/>
    </location>
</feature>
<keyword evidence="3" id="KW-1185">Reference proteome</keyword>
<dbReference type="RefSeq" id="WP_264142823.1">
    <property type="nucleotide sequence ID" value="NZ_JAOYEY010000036.1"/>
</dbReference>
<gene>
    <name evidence="2" type="ORF">OIH86_10995</name>
</gene>